<dbReference type="EMBL" id="JH159152">
    <property type="protein sequence ID" value="EGZ26433.1"/>
    <property type="molecule type" value="Genomic_DNA"/>
</dbReference>
<dbReference type="SMART" id="SM00280">
    <property type="entry name" value="KAZAL"/>
    <property type="match status" value="1"/>
</dbReference>
<dbReference type="InParanoid" id="G4Z1R5"/>
<evidence type="ECO:0000259" key="1">
    <source>
        <dbReference type="PROSITE" id="PS51465"/>
    </source>
</evidence>
<evidence type="ECO:0000313" key="3">
    <source>
        <dbReference type="Proteomes" id="UP000002640"/>
    </source>
</evidence>
<name>G4Z1R5_PHYSP</name>
<feature type="non-terminal residue" evidence="2">
    <location>
        <position position="1"/>
    </location>
</feature>
<dbReference type="InterPro" id="IPR002350">
    <property type="entry name" value="Kazal_dom"/>
</dbReference>
<gene>
    <name evidence="2" type="ORF">PHYSODRAFT_414686</name>
</gene>
<dbReference type="Gene3D" id="3.30.60.30">
    <property type="match status" value="1"/>
</dbReference>
<dbReference type="SMR" id="G4Z1R5"/>
<dbReference type="AlphaFoldDB" id="G4Z1R5"/>
<feature type="domain" description="Kazal-like" evidence="1">
    <location>
        <begin position="8"/>
        <end position="58"/>
    </location>
</feature>
<keyword evidence="3" id="KW-1185">Reference proteome</keyword>
<dbReference type="CDD" id="cd00104">
    <property type="entry name" value="KAZAL_FS"/>
    <property type="match status" value="1"/>
</dbReference>
<sequence length="58" mass="6038">GTSTSSTGNDSSSCDNRVCTMDYTPVCGWNDVTYSNSCKLGLANCKDSSITQASDGEC</sequence>
<dbReference type="Pfam" id="PF00050">
    <property type="entry name" value="Kazal_1"/>
    <property type="match status" value="1"/>
</dbReference>
<dbReference type="GeneID" id="20651836"/>
<accession>G4Z1R5</accession>
<dbReference type="KEGG" id="psoj:PHYSODRAFT_414686"/>
<dbReference type="PROSITE" id="PS51465">
    <property type="entry name" value="KAZAL_2"/>
    <property type="match status" value="1"/>
</dbReference>
<evidence type="ECO:0000313" key="2">
    <source>
        <dbReference type="EMBL" id="EGZ26433.1"/>
    </source>
</evidence>
<dbReference type="Proteomes" id="UP000002640">
    <property type="component" value="Unassembled WGS sequence"/>
</dbReference>
<protein>
    <recommendedName>
        <fullName evidence="1">Kazal-like domain-containing protein</fullName>
    </recommendedName>
</protein>
<dbReference type="RefSeq" id="XP_009521721.1">
    <property type="nucleotide sequence ID" value="XM_009523426.1"/>
</dbReference>
<feature type="non-terminal residue" evidence="2">
    <location>
        <position position="58"/>
    </location>
</feature>
<proteinExistence type="predicted"/>
<dbReference type="InterPro" id="IPR036058">
    <property type="entry name" value="Kazal_dom_sf"/>
</dbReference>
<reference evidence="2 3" key="1">
    <citation type="journal article" date="2006" name="Science">
        <title>Phytophthora genome sequences uncover evolutionary origins and mechanisms of pathogenesis.</title>
        <authorList>
            <person name="Tyler B.M."/>
            <person name="Tripathy S."/>
            <person name="Zhang X."/>
            <person name="Dehal P."/>
            <person name="Jiang R.H."/>
            <person name="Aerts A."/>
            <person name="Arredondo F.D."/>
            <person name="Baxter L."/>
            <person name="Bensasson D."/>
            <person name="Beynon J.L."/>
            <person name="Chapman J."/>
            <person name="Damasceno C.M."/>
            <person name="Dorrance A.E."/>
            <person name="Dou D."/>
            <person name="Dickerman A.W."/>
            <person name="Dubchak I.L."/>
            <person name="Garbelotto M."/>
            <person name="Gijzen M."/>
            <person name="Gordon S.G."/>
            <person name="Govers F."/>
            <person name="Grunwald N.J."/>
            <person name="Huang W."/>
            <person name="Ivors K.L."/>
            <person name="Jones R.W."/>
            <person name="Kamoun S."/>
            <person name="Krampis K."/>
            <person name="Lamour K.H."/>
            <person name="Lee M.K."/>
            <person name="McDonald W.H."/>
            <person name="Medina M."/>
            <person name="Meijer H.J."/>
            <person name="Nordberg E.K."/>
            <person name="Maclean D.J."/>
            <person name="Ospina-Giraldo M.D."/>
            <person name="Morris P.F."/>
            <person name="Phuntumart V."/>
            <person name="Putnam N.H."/>
            <person name="Rash S."/>
            <person name="Rose J.K."/>
            <person name="Sakihama Y."/>
            <person name="Salamov A.A."/>
            <person name="Savidor A."/>
            <person name="Scheuring C.F."/>
            <person name="Smith B.M."/>
            <person name="Sobral B.W."/>
            <person name="Terry A."/>
            <person name="Torto-Alalibo T.A."/>
            <person name="Win J."/>
            <person name="Xu Z."/>
            <person name="Zhang H."/>
            <person name="Grigoriev I.V."/>
            <person name="Rokhsar D.S."/>
            <person name="Boore J.L."/>
        </authorList>
    </citation>
    <scope>NUCLEOTIDE SEQUENCE [LARGE SCALE GENOMIC DNA]</scope>
    <source>
        <strain evidence="2 3">P6497</strain>
    </source>
</reference>
<dbReference type="SUPFAM" id="SSF100895">
    <property type="entry name" value="Kazal-type serine protease inhibitors"/>
    <property type="match status" value="1"/>
</dbReference>
<organism evidence="2 3">
    <name type="scientific">Phytophthora sojae (strain P6497)</name>
    <name type="common">Soybean stem and root rot agent</name>
    <name type="synonym">Phytophthora megasperma f. sp. glycines</name>
    <dbReference type="NCBI Taxonomy" id="1094619"/>
    <lineage>
        <taxon>Eukaryota</taxon>
        <taxon>Sar</taxon>
        <taxon>Stramenopiles</taxon>
        <taxon>Oomycota</taxon>
        <taxon>Peronosporomycetes</taxon>
        <taxon>Peronosporales</taxon>
        <taxon>Peronosporaceae</taxon>
        <taxon>Phytophthora</taxon>
    </lineage>
</organism>